<proteinExistence type="predicted"/>
<dbReference type="AlphaFoldDB" id="A6IRH1"/>
<evidence type="ECO:0000313" key="2">
    <source>
        <dbReference type="EMBL" id="EDM11325.1"/>
    </source>
</evidence>
<dbReference type="EMBL" id="CH473967">
    <property type="protein sequence ID" value="EDM11325.1"/>
    <property type="molecule type" value="Genomic_DNA"/>
</dbReference>
<name>A6IRH1_RAT</name>
<sequence>MHRILIVYIIPQTFTASPPSQKTGVSKWMYDVHGLVKTKLQICPGLCCSKAADIVVTYLLRDAPRHRMDLRHRSHRACVCILYLTEPCK</sequence>
<organism evidence="1 3">
    <name type="scientific">Rattus norvegicus</name>
    <name type="common">Rat</name>
    <dbReference type="NCBI Taxonomy" id="10116"/>
    <lineage>
        <taxon>Eukaryota</taxon>
        <taxon>Metazoa</taxon>
        <taxon>Chordata</taxon>
        <taxon>Craniata</taxon>
        <taxon>Vertebrata</taxon>
        <taxon>Euteleostomi</taxon>
        <taxon>Mammalia</taxon>
        <taxon>Eutheria</taxon>
        <taxon>Euarchontoglires</taxon>
        <taxon>Glires</taxon>
        <taxon>Rodentia</taxon>
        <taxon>Myomorpha</taxon>
        <taxon>Muroidea</taxon>
        <taxon>Muridae</taxon>
        <taxon>Murinae</taxon>
        <taxon>Rattus</taxon>
    </lineage>
</organism>
<evidence type="ECO:0000313" key="3">
    <source>
        <dbReference type="Proteomes" id="UP000234681"/>
    </source>
</evidence>
<gene>
    <name evidence="1" type="primary">Sec22l2</name>
    <name evidence="1" type="ORF">rCG_52823</name>
</gene>
<accession>A6IRH1</accession>
<dbReference type="EMBL" id="CH473967">
    <property type="protein sequence ID" value="EDM11324.1"/>
    <property type="molecule type" value="Genomic_DNA"/>
</dbReference>
<protein>
    <submittedName>
        <fullName evidence="1">Sec22 homolog, isoform CRA_d</fullName>
    </submittedName>
</protein>
<reference evidence="1" key="2">
    <citation type="submission" date="2005-07" db="EMBL/GenBank/DDBJ databases">
        <authorList>
            <person name="Mural R.J."/>
            <person name="Li P.W."/>
            <person name="Adams M.D."/>
            <person name="Amanatides P.G."/>
            <person name="Baden-Tillson H."/>
            <person name="Barnstead M."/>
            <person name="Chin S.H."/>
            <person name="Dew I."/>
            <person name="Evans C.A."/>
            <person name="Ferriera S."/>
            <person name="Flanigan M."/>
            <person name="Fosler C."/>
            <person name="Glodek A."/>
            <person name="Gu Z."/>
            <person name="Holt R.A."/>
            <person name="Jennings D."/>
            <person name="Kraft C.L."/>
            <person name="Lu F."/>
            <person name="Nguyen T."/>
            <person name="Nusskern D.R."/>
            <person name="Pfannkoch C.M."/>
            <person name="Sitter C."/>
            <person name="Sutton G.G."/>
            <person name="Venter J.C."/>
            <person name="Wang Z."/>
            <person name="Woodage T."/>
            <person name="Zheng X.H."/>
            <person name="Zhong F."/>
        </authorList>
    </citation>
    <scope>NUCLEOTIDE SEQUENCE</scope>
    <source>
        <strain evidence="1">BN</strain>
    </source>
</reference>
<reference evidence="1" key="1">
    <citation type="journal article" date="2005" name="Genome Res.">
        <title>Gene and alternative splicing annotation with AIR.</title>
        <authorList>
            <person name="Florea L."/>
            <person name="Di Francesco V."/>
            <person name="Miller J."/>
            <person name="Turner R."/>
            <person name="Yao A."/>
            <person name="Harris M."/>
            <person name="Walenz B."/>
            <person name="Mobarry C."/>
            <person name="Merkulov G.V."/>
            <person name="Charlab R."/>
            <person name="Dew I."/>
            <person name="Deng Z."/>
            <person name="Istrail S."/>
            <person name="Li P."/>
            <person name="Sutton G."/>
        </authorList>
    </citation>
    <scope>NUCLEOTIDE SEQUENCE</scope>
    <source>
        <strain evidence="1">BN</strain>
    </source>
</reference>
<dbReference type="Proteomes" id="UP000234681">
    <property type="component" value="Chromosome 11"/>
</dbReference>
<evidence type="ECO:0000313" key="1">
    <source>
        <dbReference type="EMBL" id="EDM11324.1"/>
    </source>
</evidence>
<reference evidence="3" key="3">
    <citation type="submission" date="2005-09" db="EMBL/GenBank/DDBJ databases">
        <authorList>
            <person name="Mural R.J."/>
            <person name="Li P.W."/>
            <person name="Adams M.D."/>
            <person name="Amanatides P.G."/>
            <person name="Baden-Tillson H."/>
            <person name="Barnstead M."/>
            <person name="Chin S.H."/>
            <person name="Dew I."/>
            <person name="Evans C.A."/>
            <person name="Ferriera S."/>
            <person name="Flanigan M."/>
            <person name="Fosler C."/>
            <person name="Glodek A."/>
            <person name="Gu Z."/>
            <person name="Holt R.A."/>
            <person name="Jennings D."/>
            <person name="Kraft C.L."/>
            <person name="Lu F."/>
            <person name="Nguyen T."/>
            <person name="Nusskern D.R."/>
            <person name="Pfannkoch C.M."/>
            <person name="Sitter C."/>
            <person name="Sutton G.G."/>
            <person name="Venter J.C."/>
            <person name="Wang Z."/>
            <person name="Woodage T."/>
            <person name="Zheng X.H."/>
            <person name="Zhong F."/>
        </authorList>
    </citation>
    <scope>NUCLEOTIDE SEQUENCE [LARGE SCALE GENOMIC DNA]</scope>
    <source>
        <strain evidence="2">BN</strain>
        <strain evidence="3">BN, Sprague-Dawley</strain>
    </source>
</reference>